<organism evidence="1">
    <name type="scientific">viral metagenome</name>
    <dbReference type="NCBI Taxonomy" id="1070528"/>
    <lineage>
        <taxon>unclassified sequences</taxon>
        <taxon>metagenomes</taxon>
        <taxon>organismal metagenomes</taxon>
    </lineage>
</organism>
<proteinExistence type="predicted"/>
<sequence>MLVYYTIGLLFVCACVFYNNYKEPLEGSPTEYTQGQAGEIQQLRDTIQKITLTDALVIALQSDNDQMTDQINQLQTNVSSKPGYQ</sequence>
<dbReference type="EMBL" id="MN740041">
    <property type="protein sequence ID" value="QHT85321.1"/>
    <property type="molecule type" value="Genomic_DNA"/>
</dbReference>
<reference evidence="1" key="1">
    <citation type="journal article" date="2020" name="Nature">
        <title>Giant virus diversity and host interactions through global metagenomics.</title>
        <authorList>
            <person name="Schulz F."/>
            <person name="Roux S."/>
            <person name="Paez-Espino D."/>
            <person name="Jungbluth S."/>
            <person name="Walsh D.A."/>
            <person name="Denef V.J."/>
            <person name="McMahon K.D."/>
            <person name="Konstantinidis K.T."/>
            <person name="Eloe-Fadrosh E.A."/>
            <person name="Kyrpides N.C."/>
            <person name="Woyke T."/>
        </authorList>
    </citation>
    <scope>NUCLEOTIDE SEQUENCE</scope>
    <source>
        <strain evidence="1">GVMAG-M-3300023184-17</strain>
    </source>
</reference>
<dbReference type="AlphaFoldDB" id="A0A6C0HX45"/>
<name>A0A6C0HX45_9ZZZZ</name>
<accession>A0A6C0HX45</accession>
<protein>
    <submittedName>
        <fullName evidence="1">Uncharacterized protein</fullName>
    </submittedName>
</protein>
<evidence type="ECO:0000313" key="1">
    <source>
        <dbReference type="EMBL" id="QHT85321.1"/>
    </source>
</evidence>